<protein>
    <submittedName>
        <fullName evidence="1">Uncharacterized protein</fullName>
    </submittedName>
</protein>
<evidence type="ECO:0000313" key="2">
    <source>
        <dbReference type="Proteomes" id="UP001058074"/>
    </source>
</evidence>
<dbReference type="Proteomes" id="UP001058074">
    <property type="component" value="Unassembled WGS sequence"/>
</dbReference>
<name>A0ACB5RHM8_9CLOT</name>
<dbReference type="EMBL" id="BROD01000001">
    <property type="protein sequence ID" value="GKX68572.1"/>
    <property type="molecule type" value="Genomic_DNA"/>
</dbReference>
<organism evidence="1 2">
    <name type="scientific">Inconstantimicrobium mannanitabidum</name>
    <dbReference type="NCBI Taxonomy" id="1604901"/>
    <lineage>
        <taxon>Bacteria</taxon>
        <taxon>Bacillati</taxon>
        <taxon>Bacillota</taxon>
        <taxon>Clostridia</taxon>
        <taxon>Eubacteriales</taxon>
        <taxon>Clostridiaceae</taxon>
        <taxon>Inconstantimicrobium</taxon>
    </lineage>
</organism>
<sequence length="988" mass="106631">MFKRKMSVVYLIATLCIFFNFYNSTEVKAETLTQTNQTFTTYGNAQSNGTVTVTGSSINLYAGTYYVSTVDEFKQQLKAAISNCADSITLSYTGSTAFTGFPSSLSSMIGQITQTAGNDYEKLLLKSWSYTYSYPINNAFTITYKFTYWETANQRQQVSDQVNTILASIITPGMTDEQKEKAINAYICANVSYDTTLVQHSAYAALFGNKRTVCQGYALLAYRMLTAAGLEARTVVGSANGVGHAWNMVKINDENGQNPKWYDLDVTWNDPIPDVAGRVRYSYFNLQDSRMISSAHRWNAAYYPVANSPYITTDQQIIDGGRKSDIVTSSPNSSDVTIVNNVIFADKITVTNVKTGDVVRIYKDSSATTALASVTVPLGQTSASINVAQLGQASGSIYVTVKNVGAFESSRTSVDYSAEAISDVPAATITNNVDKADSITFTGVKVKDVATVYAKDGITVLGRGTALADGNLTFNLTRQLSETDLEVKSTIKSYNELVSPVAAVTYSKQEVSAAPSATIVNNVDKADSITFTGLKAKDVVIVYAKNGTTILARATALADGDLTLNFPYKLSETDLEVEATIKNYNKMTSPKTPITYSKQEVTTAPLGLDVLNEDGSIQTAGDIVVTNNVDKLDTVLVKGLKAKDVVTIYGSNQTTILKRVVALVDGDLTITLPYQLDAVTRKAFITVKNYNKDTSEKRELDYAAQEVSAAPSATIVNNVDKADSITFTGLKAKDVVTVYAKNGTTVLARATALVDGDLTLNLLYKLSETDLEVEATIKNYNKMTSPKTPITYSKQEVTTAPLGLDVLNGDGSIQTAGDIVVTNNVDKLDTVLVKGLKAKDVVTIYGSNQTTVFKSVVALVDGDLTITLPYQLDETTRKAFITVKNYNKDTSTKTELDYAAQAVTATLESSNLSVTNSSITVNKLVAGDKISVYATTTDGYRLITYGTVATGYTNIVVRFTGIPSGTTLYVTRKTANQMQSAKLAVTTP</sequence>
<comment type="caution">
    <text evidence="1">The sequence shown here is derived from an EMBL/GenBank/DDBJ whole genome shotgun (WGS) entry which is preliminary data.</text>
</comment>
<evidence type="ECO:0000313" key="1">
    <source>
        <dbReference type="EMBL" id="GKX68572.1"/>
    </source>
</evidence>
<reference evidence="1" key="1">
    <citation type="journal article" date="2025" name="Int. J. Syst. Evol. Microbiol.">
        <title>Inconstantimicrobium mannanitabidum sp. nov., a novel member of the family Clostridiaceae isolated from anoxic soil under the treatment of reductive soil disinfestation.</title>
        <authorList>
            <person name="Ueki A."/>
            <person name="Tonouchi A."/>
            <person name="Honma S."/>
            <person name="Kaku N."/>
            <person name="Ueki K."/>
        </authorList>
    </citation>
    <scope>NUCLEOTIDE SEQUENCE</scope>
    <source>
        <strain evidence="1">TW13</strain>
    </source>
</reference>
<keyword evidence="2" id="KW-1185">Reference proteome</keyword>
<proteinExistence type="predicted"/>
<gene>
    <name evidence="1" type="ORF">rsdtw13_38300</name>
</gene>
<accession>A0ACB5RHM8</accession>